<keyword evidence="2" id="KW-0812">Transmembrane</keyword>
<dbReference type="Pfam" id="PF13517">
    <property type="entry name" value="FG-GAP_3"/>
    <property type="match status" value="1"/>
</dbReference>
<evidence type="ECO:0000256" key="1">
    <source>
        <dbReference type="ARBA" id="ARBA00004167"/>
    </source>
</evidence>
<feature type="signal peptide" evidence="7">
    <location>
        <begin position="1"/>
        <end position="22"/>
    </location>
</feature>
<feature type="domain" description="DEX1 C-terminal" evidence="8">
    <location>
        <begin position="705"/>
        <end position="808"/>
    </location>
</feature>
<feature type="compositionally biased region" description="Basic and acidic residues" evidence="6">
    <location>
        <begin position="209"/>
        <end position="260"/>
    </location>
</feature>
<sequence length="859" mass="93483">MGPSAKVLALVVLVALADVANAQLSTPIAHDDAVTKASGKGNKFLDRKSSPDSFDDEEAMRPQDECPANLRLRWMTEVTSSVYSTPVIADLFSDGHKEVVVPSFVHYLEVLEGEDGAKADGDWPAFHKSTVHASPLLRESGEGTEILLPMYDGEVHFFNDRGQALDKRLYVPRLRVRKDWFVGLAPDHVDHRRPDVGADSTENFQSGFREPDPPGRGAPEHADHALRRQEAREAREGGGKETSGRRLLSDTEPSAERGETLTEEAAASFKVFDDDDTAGDDADDAGEERVGGLSSEDEKISEDDYRAFWEGTDGDEGTQGVGGSVNEGDEGREAYKNARPSLRTHHDAHAGWEDESFHQRPRESGEETHVYVDAHLLCTPSVADIDGDSRDELVLSVSYFFDREYYDNPAHSNEMDASIDVSKYVAGGVYVVDLKTLALKWHTHLDLSTDTVSYRAYIYSSPTLVDLDRDGKMEIVVGTSVGFLYVLRADGTTMRGFPVQMGEIQGQVAAVDLDGDGYPELIAADTRGSVAAFRRDGSELWERHLASLIAQGASVGDVDGDGSLEVIVGTSSGAIHVLRGATGEPVHPFPFYTNGRVMAPVLLTKLRGDESAMTLVAVSFDGFVYLVDGKRACRDVIDLGETSYSMPLVDDLTGNGKMDLVLATMNGVVYAYESLDTPYDPLHAWTSQVHSVNNMAARCGAAFGVRGKDRGYHDVRGERIDVPFEIVDTRVTVPVVETKGGAPHGPYKVTVTVTSPGFSAVARGSYDNPGAYKLSAKIPNRRARGRVTVKVSDASALYVEDSYSVSFHMRYYRVLKWVLVLPFIAATTALMQMTRGEGNALPTWGGIAGGVRGRLGKDI</sequence>
<dbReference type="InterPro" id="IPR056376">
    <property type="entry name" value="DEX1_C"/>
</dbReference>
<evidence type="ECO:0000256" key="6">
    <source>
        <dbReference type="SAM" id="MobiDB-lite"/>
    </source>
</evidence>
<dbReference type="InterPro" id="IPR028994">
    <property type="entry name" value="Integrin_alpha_N"/>
</dbReference>
<dbReference type="EMBL" id="HBEQ01009144">
    <property type="protein sequence ID" value="CAD8519928.1"/>
    <property type="molecule type" value="Transcribed_RNA"/>
</dbReference>
<feature type="compositionally biased region" description="Basic and acidic residues" evidence="6">
    <location>
        <begin position="296"/>
        <end position="307"/>
    </location>
</feature>
<evidence type="ECO:0000256" key="3">
    <source>
        <dbReference type="ARBA" id="ARBA00022729"/>
    </source>
</evidence>
<gene>
    <name evidence="9" type="ORF">MCOM1403_LOCUS7354</name>
</gene>
<dbReference type="PANTHER" id="PTHR21419">
    <property type="match status" value="1"/>
</dbReference>
<dbReference type="GO" id="GO:0016020">
    <property type="term" value="C:membrane"/>
    <property type="evidence" value="ECO:0007669"/>
    <property type="project" value="UniProtKB-SubCell"/>
</dbReference>
<keyword evidence="3 7" id="KW-0732">Signal</keyword>
<dbReference type="InterPro" id="IPR045232">
    <property type="entry name" value="FAM234"/>
</dbReference>
<feature type="region of interest" description="Disordered" evidence="6">
    <location>
        <begin position="38"/>
        <end position="62"/>
    </location>
</feature>
<feature type="region of interest" description="Disordered" evidence="6">
    <location>
        <begin position="188"/>
        <end position="330"/>
    </location>
</feature>
<dbReference type="Pfam" id="PF23722">
    <property type="entry name" value="Beta-sand_DEX1"/>
    <property type="match status" value="1"/>
</dbReference>
<proteinExistence type="predicted"/>
<keyword evidence="4" id="KW-1133">Transmembrane helix</keyword>
<accession>A0A7S0NKS8</accession>
<dbReference type="InterPro" id="IPR013517">
    <property type="entry name" value="FG-GAP"/>
</dbReference>
<protein>
    <recommendedName>
        <fullName evidence="8">DEX1 C-terminal domain-containing protein</fullName>
    </recommendedName>
</protein>
<evidence type="ECO:0000313" key="9">
    <source>
        <dbReference type="EMBL" id="CAD8519928.1"/>
    </source>
</evidence>
<evidence type="ECO:0000259" key="8">
    <source>
        <dbReference type="Pfam" id="PF23722"/>
    </source>
</evidence>
<feature type="compositionally biased region" description="Acidic residues" evidence="6">
    <location>
        <begin position="273"/>
        <end position="286"/>
    </location>
</feature>
<keyword evidence="5" id="KW-0472">Membrane</keyword>
<dbReference type="AlphaFoldDB" id="A0A7S0NKS8"/>
<name>A0A7S0NKS8_MICPS</name>
<feature type="chain" id="PRO_5030700741" description="DEX1 C-terminal domain-containing protein" evidence="7">
    <location>
        <begin position="23"/>
        <end position="859"/>
    </location>
</feature>
<dbReference type="SUPFAM" id="SSF69318">
    <property type="entry name" value="Integrin alpha N-terminal domain"/>
    <property type="match status" value="1"/>
</dbReference>
<evidence type="ECO:0000256" key="4">
    <source>
        <dbReference type="ARBA" id="ARBA00022989"/>
    </source>
</evidence>
<evidence type="ECO:0000256" key="7">
    <source>
        <dbReference type="SAM" id="SignalP"/>
    </source>
</evidence>
<dbReference type="PANTHER" id="PTHR21419:SF23">
    <property type="entry name" value="PROTEIN DEFECTIVE IN EXINE FORMATION 1"/>
    <property type="match status" value="1"/>
</dbReference>
<evidence type="ECO:0000256" key="2">
    <source>
        <dbReference type="ARBA" id="ARBA00022692"/>
    </source>
</evidence>
<reference evidence="9" key="1">
    <citation type="submission" date="2021-01" db="EMBL/GenBank/DDBJ databases">
        <authorList>
            <person name="Corre E."/>
            <person name="Pelletier E."/>
            <person name="Niang G."/>
            <person name="Scheremetjew M."/>
            <person name="Finn R."/>
            <person name="Kale V."/>
            <person name="Holt S."/>
            <person name="Cochrane G."/>
            <person name="Meng A."/>
            <person name="Brown T."/>
            <person name="Cohen L."/>
        </authorList>
    </citation>
    <scope>NUCLEOTIDE SEQUENCE</scope>
    <source>
        <strain evidence="9">CCMP1723</strain>
    </source>
</reference>
<comment type="subcellular location">
    <subcellularLocation>
        <location evidence="1">Membrane</location>
        <topology evidence="1">Single-pass membrane protein</topology>
    </subcellularLocation>
</comment>
<evidence type="ECO:0000256" key="5">
    <source>
        <dbReference type="ARBA" id="ARBA00023136"/>
    </source>
</evidence>
<organism evidence="9">
    <name type="scientific">Micromonas pusilla</name>
    <name type="common">Picoplanktonic green alga</name>
    <name type="synonym">Chromulina pusilla</name>
    <dbReference type="NCBI Taxonomy" id="38833"/>
    <lineage>
        <taxon>Eukaryota</taxon>
        <taxon>Viridiplantae</taxon>
        <taxon>Chlorophyta</taxon>
        <taxon>Mamiellophyceae</taxon>
        <taxon>Mamiellales</taxon>
        <taxon>Mamiellaceae</taxon>
        <taxon>Micromonas</taxon>
    </lineage>
</organism>
<dbReference type="Gene3D" id="2.130.10.10">
    <property type="entry name" value="YVTN repeat-like/Quinoprotein amine dehydrogenase"/>
    <property type="match status" value="1"/>
</dbReference>
<dbReference type="InterPro" id="IPR015943">
    <property type="entry name" value="WD40/YVTN_repeat-like_dom_sf"/>
</dbReference>